<gene>
    <name evidence="1" type="ORF">CKAN_00309600</name>
</gene>
<reference evidence="1 2" key="1">
    <citation type="journal article" date="2019" name="Nat. Plants">
        <title>Stout camphor tree genome fills gaps in understanding of flowering plant genome evolution.</title>
        <authorList>
            <person name="Chaw S.M."/>
            <person name="Liu Y.C."/>
            <person name="Wu Y.W."/>
            <person name="Wang H.Y."/>
            <person name="Lin C.I."/>
            <person name="Wu C.S."/>
            <person name="Ke H.M."/>
            <person name="Chang L.Y."/>
            <person name="Hsu C.Y."/>
            <person name="Yang H.T."/>
            <person name="Sudianto E."/>
            <person name="Hsu M.H."/>
            <person name="Wu K.P."/>
            <person name="Wang L.N."/>
            <person name="Leebens-Mack J.H."/>
            <person name="Tsai I.J."/>
        </authorList>
    </citation>
    <scope>NUCLEOTIDE SEQUENCE [LARGE SCALE GENOMIC DNA]</scope>
    <source>
        <strain evidence="2">cv. Chaw 1501</strain>
        <tissue evidence="1">Young leaves</tissue>
    </source>
</reference>
<evidence type="ECO:0000313" key="1">
    <source>
        <dbReference type="EMBL" id="RWR74753.1"/>
    </source>
</evidence>
<accession>A0A443N8C2</accession>
<proteinExistence type="predicted"/>
<sequence>MEQDHWEAASNCCLHTLQDIWKERMLDSLAHGPFLGLDHVLFHCCFGQSHAASEIASLKTVNDELIM</sequence>
<dbReference type="EMBL" id="QPKB01000001">
    <property type="protein sequence ID" value="RWR74753.1"/>
    <property type="molecule type" value="Genomic_DNA"/>
</dbReference>
<dbReference type="Proteomes" id="UP000283530">
    <property type="component" value="Unassembled WGS sequence"/>
</dbReference>
<evidence type="ECO:0000313" key="2">
    <source>
        <dbReference type="Proteomes" id="UP000283530"/>
    </source>
</evidence>
<organism evidence="1 2">
    <name type="scientific">Cinnamomum micranthum f. kanehirae</name>
    <dbReference type="NCBI Taxonomy" id="337451"/>
    <lineage>
        <taxon>Eukaryota</taxon>
        <taxon>Viridiplantae</taxon>
        <taxon>Streptophyta</taxon>
        <taxon>Embryophyta</taxon>
        <taxon>Tracheophyta</taxon>
        <taxon>Spermatophyta</taxon>
        <taxon>Magnoliopsida</taxon>
        <taxon>Magnoliidae</taxon>
        <taxon>Laurales</taxon>
        <taxon>Lauraceae</taxon>
        <taxon>Cinnamomum</taxon>
    </lineage>
</organism>
<comment type="caution">
    <text evidence="1">The sequence shown here is derived from an EMBL/GenBank/DDBJ whole genome shotgun (WGS) entry which is preliminary data.</text>
</comment>
<dbReference type="AlphaFoldDB" id="A0A443N8C2"/>
<protein>
    <submittedName>
        <fullName evidence="1">Uncharacterized protein</fullName>
    </submittedName>
</protein>
<name>A0A443N8C2_9MAGN</name>
<keyword evidence="2" id="KW-1185">Reference proteome</keyword>